<feature type="signal peptide" evidence="1">
    <location>
        <begin position="1"/>
        <end position="29"/>
    </location>
</feature>
<feature type="chain" id="PRO_5002110566" evidence="1">
    <location>
        <begin position="30"/>
        <end position="72"/>
    </location>
</feature>
<protein>
    <submittedName>
        <fullName evidence="2">Uncharacterized protein</fullName>
    </submittedName>
</protein>
<feature type="non-terminal residue" evidence="2">
    <location>
        <position position="1"/>
    </location>
</feature>
<feature type="non-terminal residue" evidence="2">
    <location>
        <position position="72"/>
    </location>
</feature>
<reference evidence="2" key="1">
    <citation type="submission" date="2014-12" db="EMBL/GenBank/DDBJ databases">
        <title>Insight into the proteome of Arion vulgaris.</title>
        <authorList>
            <person name="Aradska J."/>
            <person name="Bulat T."/>
            <person name="Smidak R."/>
            <person name="Sarate P."/>
            <person name="Gangsoo J."/>
            <person name="Sialana F."/>
            <person name="Bilban M."/>
            <person name="Lubec G."/>
        </authorList>
    </citation>
    <scope>NUCLEOTIDE SEQUENCE</scope>
    <source>
        <tissue evidence="2">Skin</tissue>
    </source>
</reference>
<sequence>ADGPDSSSQMHWEVMVASVMLTIFPLSSAEFNEKYCQNTVLPNIPGGMNKGSVVYFSVRTFQRVSPAELMQN</sequence>
<organism evidence="2">
    <name type="scientific">Arion vulgaris</name>
    <dbReference type="NCBI Taxonomy" id="1028688"/>
    <lineage>
        <taxon>Eukaryota</taxon>
        <taxon>Metazoa</taxon>
        <taxon>Spiralia</taxon>
        <taxon>Lophotrochozoa</taxon>
        <taxon>Mollusca</taxon>
        <taxon>Gastropoda</taxon>
        <taxon>Heterobranchia</taxon>
        <taxon>Euthyneura</taxon>
        <taxon>Panpulmonata</taxon>
        <taxon>Eupulmonata</taxon>
        <taxon>Stylommatophora</taxon>
        <taxon>Helicina</taxon>
        <taxon>Arionoidea</taxon>
        <taxon>Arionidae</taxon>
        <taxon>Arion</taxon>
    </lineage>
</organism>
<evidence type="ECO:0000256" key="1">
    <source>
        <dbReference type="SAM" id="SignalP"/>
    </source>
</evidence>
<proteinExistence type="predicted"/>
<name>A0A0B6YMK9_9EUPU</name>
<keyword evidence="1" id="KW-0732">Signal</keyword>
<evidence type="ECO:0000313" key="2">
    <source>
        <dbReference type="EMBL" id="CEK57439.1"/>
    </source>
</evidence>
<gene>
    <name evidence="2" type="primary">ORF30180</name>
</gene>
<dbReference type="AlphaFoldDB" id="A0A0B6YMK9"/>
<dbReference type="EMBL" id="HACG01010574">
    <property type="protein sequence ID" value="CEK57439.1"/>
    <property type="molecule type" value="Transcribed_RNA"/>
</dbReference>
<accession>A0A0B6YMK9</accession>